<proteinExistence type="predicted"/>
<reference evidence="1 2" key="1">
    <citation type="submission" date="2017-05" db="EMBL/GenBank/DDBJ databases">
        <authorList>
            <person name="Varghese N."/>
            <person name="Submissions S."/>
        </authorList>
    </citation>
    <scope>NUCLEOTIDE SEQUENCE [LARGE SCALE GENOMIC DNA]</scope>
    <source>
        <strain evidence="1 2">DSM 19382</strain>
    </source>
</reference>
<sequence length="65" mass="7662">MEILAIMQTRLRSNSKNKKIHSPPNEWIFQFINYIYSTLQSTLLKVFFASNFNFDLSLKANLSFT</sequence>
<dbReference type="Proteomes" id="UP000317289">
    <property type="component" value="Unassembled WGS sequence"/>
</dbReference>
<evidence type="ECO:0000313" key="1">
    <source>
        <dbReference type="EMBL" id="SMO44793.1"/>
    </source>
</evidence>
<protein>
    <submittedName>
        <fullName evidence="1">Uncharacterized protein</fullName>
    </submittedName>
</protein>
<dbReference type="AlphaFoldDB" id="A0A521BCH7"/>
<name>A0A521BCH7_9FLAO</name>
<accession>A0A521BCH7</accession>
<dbReference type="EMBL" id="FXTA01000001">
    <property type="protein sequence ID" value="SMO44793.1"/>
    <property type="molecule type" value="Genomic_DNA"/>
</dbReference>
<evidence type="ECO:0000313" key="2">
    <source>
        <dbReference type="Proteomes" id="UP000317289"/>
    </source>
</evidence>
<gene>
    <name evidence="1" type="ORF">SAMN06265349_101931</name>
</gene>
<organism evidence="1 2">
    <name type="scientific">Flavobacterium resistens</name>
    <dbReference type="NCBI Taxonomy" id="443612"/>
    <lineage>
        <taxon>Bacteria</taxon>
        <taxon>Pseudomonadati</taxon>
        <taxon>Bacteroidota</taxon>
        <taxon>Flavobacteriia</taxon>
        <taxon>Flavobacteriales</taxon>
        <taxon>Flavobacteriaceae</taxon>
        <taxon>Flavobacterium</taxon>
    </lineage>
</organism>